<evidence type="ECO:0000313" key="8">
    <source>
        <dbReference type="Proteomes" id="UP000183031"/>
    </source>
</evidence>
<evidence type="ECO:0000256" key="2">
    <source>
        <dbReference type="ARBA" id="ARBA00022723"/>
    </source>
</evidence>
<dbReference type="SUPFAM" id="SSF102712">
    <property type="entry name" value="JAB1/MPN domain"/>
    <property type="match status" value="1"/>
</dbReference>
<proteinExistence type="predicted"/>
<dbReference type="Pfam" id="PF04002">
    <property type="entry name" value="RadC"/>
    <property type="match status" value="1"/>
</dbReference>
<dbReference type="PROSITE" id="PS50249">
    <property type="entry name" value="MPN"/>
    <property type="match status" value="1"/>
</dbReference>
<evidence type="ECO:0000256" key="3">
    <source>
        <dbReference type="ARBA" id="ARBA00022801"/>
    </source>
</evidence>
<comment type="caution">
    <text evidence="7">The sequence shown here is derived from an EMBL/GenBank/DDBJ whole genome shotgun (WGS) entry which is preliminary data.</text>
</comment>
<evidence type="ECO:0000313" key="7">
    <source>
        <dbReference type="EMBL" id="SCY25299.1"/>
    </source>
</evidence>
<keyword evidence="8" id="KW-1185">Reference proteome</keyword>
<dbReference type="NCBIfam" id="TIGR00608">
    <property type="entry name" value="radc"/>
    <property type="match status" value="1"/>
</dbReference>
<keyword evidence="4" id="KW-0862">Zinc</keyword>
<evidence type="ECO:0000256" key="5">
    <source>
        <dbReference type="ARBA" id="ARBA00023049"/>
    </source>
</evidence>
<keyword evidence="5" id="KW-0482">Metalloprotease</keyword>
<evidence type="ECO:0000259" key="6">
    <source>
        <dbReference type="PROSITE" id="PS50249"/>
    </source>
</evidence>
<dbReference type="InterPro" id="IPR025657">
    <property type="entry name" value="RadC_JAB"/>
</dbReference>
<dbReference type="Gene3D" id="3.40.140.10">
    <property type="entry name" value="Cytidine Deaminase, domain 2"/>
    <property type="match status" value="1"/>
</dbReference>
<organism evidence="7 8">
    <name type="scientific">Serratia nematodiphila</name>
    <dbReference type="NCBI Taxonomy" id="458197"/>
    <lineage>
        <taxon>Bacteria</taxon>
        <taxon>Pseudomonadati</taxon>
        <taxon>Pseudomonadota</taxon>
        <taxon>Gammaproteobacteria</taxon>
        <taxon>Enterobacterales</taxon>
        <taxon>Yersiniaceae</taxon>
        <taxon>Serratia</taxon>
    </lineage>
</organism>
<sequence>MMNIPLSPATAGLPLPTQRTIQRALALLEQHLRKPGEAFTAPFMVRDWLRLQMARLEREVFMALYLDNQHRLLAHESLFSGSIASTQVHPREIVKGALKHNAAAVIVAHCHPSGHADPSEADRLITQRIQDALALIDVRVLDHCIVGGMTVYSFAEHGLL</sequence>
<feature type="domain" description="MPN" evidence="6">
    <location>
        <begin position="38"/>
        <end position="160"/>
    </location>
</feature>
<keyword evidence="2" id="KW-0479">Metal-binding</keyword>
<dbReference type="PANTHER" id="PTHR30471">
    <property type="entry name" value="DNA REPAIR PROTEIN RADC"/>
    <property type="match status" value="1"/>
</dbReference>
<evidence type="ECO:0000256" key="4">
    <source>
        <dbReference type="ARBA" id="ARBA00022833"/>
    </source>
</evidence>
<name>A0A1G5EE77_9GAMM</name>
<dbReference type="EMBL" id="FMUT01000003">
    <property type="protein sequence ID" value="SCY25299.1"/>
    <property type="molecule type" value="Genomic_DNA"/>
</dbReference>
<gene>
    <name evidence="7" type="ORF">SAMN02927935_01148</name>
</gene>
<dbReference type="InterPro" id="IPR001405">
    <property type="entry name" value="UPF0758"/>
</dbReference>
<dbReference type="Proteomes" id="UP000183031">
    <property type="component" value="Unassembled WGS sequence"/>
</dbReference>
<accession>A0A1G5EE77</accession>
<evidence type="ECO:0000256" key="1">
    <source>
        <dbReference type="ARBA" id="ARBA00022670"/>
    </source>
</evidence>
<keyword evidence="1" id="KW-0645">Protease</keyword>
<protein>
    <submittedName>
        <fullName evidence="7">DNA repair protein RadC</fullName>
    </submittedName>
</protein>
<reference evidence="7 8" key="1">
    <citation type="submission" date="2016-10" db="EMBL/GenBank/DDBJ databases">
        <authorList>
            <person name="Varghese N."/>
            <person name="Submissions S."/>
        </authorList>
    </citation>
    <scope>NUCLEOTIDE SEQUENCE [LARGE SCALE GENOMIC DNA]</scope>
    <source>
        <strain evidence="7 8">CGMCC 1.6853</strain>
    </source>
</reference>
<keyword evidence="3" id="KW-0378">Hydrolase</keyword>
<dbReference type="PANTHER" id="PTHR30471:SF3">
    <property type="entry name" value="UPF0758 PROTEIN YEES-RELATED"/>
    <property type="match status" value="1"/>
</dbReference>
<dbReference type="InterPro" id="IPR037518">
    <property type="entry name" value="MPN"/>
</dbReference>
<dbReference type="CDD" id="cd08071">
    <property type="entry name" value="MPN_DUF2466"/>
    <property type="match status" value="1"/>
</dbReference>